<dbReference type="EMBL" id="CP001968">
    <property type="protein sequence ID" value="ADD66935.1"/>
    <property type="molecule type" value="Genomic_DNA"/>
</dbReference>
<dbReference type="AlphaFoldDB" id="D4H1V8"/>
<dbReference type="eggNOG" id="COG1975">
    <property type="taxonomic scope" value="Bacteria"/>
</dbReference>
<evidence type="ECO:0000313" key="3">
    <source>
        <dbReference type="EMBL" id="ADD66935.1"/>
    </source>
</evidence>
<sequence length="263" mass="28013">MTTEAEIFEKISKALQNNISAALVTVLNHAGSAPGKEGSIMAVFHNGETAGTIGGGSLEHSATQKALECISGNENAELSYSLTEDGMMCGGDVRIYIKVFSPALRLIICGGGHIGQKLYELGVLLGFAVTIVDDREEFADKGSFPKASSVLSGDIYKILSEMNIDSNCYIALATRSHATDQQALKAVVDRGAGYVGMIGSRKKTDTIMKNLLSEGVPQKDLDSVYAPMGLDIASVRPEEIALSIISEIMLVKNKGSLRHMKAR</sequence>
<reference evidence="3 4" key="1">
    <citation type="journal article" date="2010" name="Stand. Genomic Sci.">
        <title>Complete genome sequence of Denitrovibrio acetiphilus type strain (N2460).</title>
        <authorList>
            <person name="Kiss H."/>
            <person name="Lang E."/>
            <person name="Lapidus A."/>
            <person name="Copeland A."/>
            <person name="Nolan M."/>
            <person name="Glavina Del Rio T."/>
            <person name="Chen F."/>
            <person name="Lucas S."/>
            <person name="Tice H."/>
            <person name="Cheng J.F."/>
            <person name="Han C."/>
            <person name="Goodwin L."/>
            <person name="Pitluck S."/>
            <person name="Liolios K."/>
            <person name="Pati A."/>
            <person name="Ivanova N."/>
            <person name="Mavromatis K."/>
            <person name="Chen A."/>
            <person name="Palaniappan K."/>
            <person name="Land M."/>
            <person name="Hauser L."/>
            <person name="Chang Y.J."/>
            <person name="Jeffries C.D."/>
            <person name="Detter J.C."/>
            <person name="Brettin T."/>
            <person name="Spring S."/>
            <person name="Rohde M."/>
            <person name="Goker M."/>
            <person name="Woyke T."/>
            <person name="Bristow J."/>
            <person name="Eisen J.A."/>
            <person name="Markowitz V."/>
            <person name="Hugenholtz P."/>
            <person name="Kyrpides N.C."/>
            <person name="Klenk H.P."/>
        </authorList>
    </citation>
    <scope>NUCLEOTIDE SEQUENCE [LARGE SCALE GENOMIC DNA]</scope>
    <source>
        <strain evidence="4">DSM 12809 / NBRC 114555 / N2460</strain>
    </source>
</reference>
<dbReference type="RefSeq" id="WP_013009483.1">
    <property type="nucleotide sequence ID" value="NC_013943.1"/>
</dbReference>
<evidence type="ECO:0000313" key="4">
    <source>
        <dbReference type="Proteomes" id="UP000002012"/>
    </source>
</evidence>
<feature type="domain" description="XdhC- CoxI" evidence="1">
    <location>
        <begin position="15"/>
        <end position="80"/>
    </location>
</feature>
<dbReference type="PANTHER" id="PTHR30388:SF6">
    <property type="entry name" value="XANTHINE DEHYDROGENASE SUBUNIT A-RELATED"/>
    <property type="match status" value="1"/>
</dbReference>
<dbReference type="Proteomes" id="UP000002012">
    <property type="component" value="Chromosome"/>
</dbReference>
<dbReference type="PaxDb" id="522772-Dacet_0129"/>
<dbReference type="InterPro" id="IPR027051">
    <property type="entry name" value="XdhC_Rossmann_dom"/>
</dbReference>
<dbReference type="STRING" id="522772.Dacet_0129"/>
<gene>
    <name evidence="3" type="ordered locus">Dacet_0129</name>
</gene>
<dbReference type="KEGG" id="dap:Dacet_0129"/>
<keyword evidence="4" id="KW-1185">Reference proteome</keyword>
<dbReference type="Pfam" id="PF02625">
    <property type="entry name" value="XdhC_CoxI"/>
    <property type="match status" value="1"/>
</dbReference>
<feature type="domain" description="XdhC Rossmann" evidence="2">
    <location>
        <begin position="106"/>
        <end position="248"/>
    </location>
</feature>
<accession>D4H1V8</accession>
<protein>
    <recommendedName>
        <fullName evidence="5">Xanthine dehydrogenase</fullName>
    </recommendedName>
</protein>
<evidence type="ECO:0008006" key="5">
    <source>
        <dbReference type="Google" id="ProtNLM"/>
    </source>
</evidence>
<dbReference type="InParanoid" id="D4H1V8"/>
<proteinExistence type="predicted"/>
<evidence type="ECO:0000259" key="1">
    <source>
        <dbReference type="Pfam" id="PF02625"/>
    </source>
</evidence>
<dbReference type="PANTHER" id="PTHR30388">
    <property type="entry name" value="ALDEHYDE OXIDOREDUCTASE MOLYBDENUM COFACTOR ASSEMBLY PROTEIN"/>
    <property type="match status" value="1"/>
</dbReference>
<dbReference type="InterPro" id="IPR052698">
    <property type="entry name" value="MoCofactor_Util/Proc"/>
</dbReference>
<dbReference type="InterPro" id="IPR003777">
    <property type="entry name" value="XdhC_CoxI"/>
</dbReference>
<dbReference type="Pfam" id="PF13478">
    <property type="entry name" value="XdhC_C"/>
    <property type="match status" value="1"/>
</dbReference>
<dbReference type="HOGENOM" id="CLU_041115_4_1_0"/>
<name>D4H1V8_DENA2</name>
<organism evidence="3 4">
    <name type="scientific">Denitrovibrio acetiphilus (strain DSM 12809 / NBRC 114555 / N2460)</name>
    <dbReference type="NCBI Taxonomy" id="522772"/>
    <lineage>
        <taxon>Bacteria</taxon>
        <taxon>Pseudomonadati</taxon>
        <taxon>Deferribacterota</taxon>
        <taxon>Deferribacteres</taxon>
        <taxon>Deferribacterales</taxon>
        <taxon>Geovibrionaceae</taxon>
        <taxon>Denitrovibrio</taxon>
    </lineage>
</organism>
<dbReference type="Gene3D" id="3.40.50.720">
    <property type="entry name" value="NAD(P)-binding Rossmann-like Domain"/>
    <property type="match status" value="1"/>
</dbReference>
<evidence type="ECO:0000259" key="2">
    <source>
        <dbReference type="Pfam" id="PF13478"/>
    </source>
</evidence>